<dbReference type="InterPro" id="IPR029035">
    <property type="entry name" value="DHS-like_NAD/FAD-binding_dom"/>
</dbReference>
<comment type="cofactor">
    <cofactor evidence="5">
        <name>Zn(2+)</name>
        <dbReference type="ChEBI" id="CHEBI:29105"/>
    </cofactor>
    <text evidence="5">Binds 1 zinc ion per subunit.</text>
</comment>
<dbReference type="PANTHER" id="PTHR11085">
    <property type="entry name" value="NAD-DEPENDENT PROTEIN DEACYLASE SIRTUIN-5, MITOCHONDRIAL-RELATED"/>
    <property type="match status" value="1"/>
</dbReference>
<comment type="subcellular location">
    <subcellularLocation>
        <location evidence="5">Cytoplasm</location>
    </subcellularLocation>
</comment>
<dbReference type="GO" id="GO:0008270">
    <property type="term" value="F:zinc ion binding"/>
    <property type="evidence" value="ECO:0007669"/>
    <property type="project" value="UniProtKB-UniRule"/>
</dbReference>
<feature type="binding site" evidence="5">
    <location>
        <begin position="107"/>
        <end position="110"/>
    </location>
    <ligand>
        <name>NAD(+)</name>
        <dbReference type="ChEBI" id="CHEBI:57540"/>
    </ligand>
</feature>
<comment type="catalytic activity">
    <reaction evidence="5">
        <text>N(6)-acetyl-L-lysyl-[protein] + NAD(+) + H2O = 2''-O-acetyl-ADP-D-ribose + nicotinamide + L-lysyl-[protein]</text>
        <dbReference type="Rhea" id="RHEA:43636"/>
        <dbReference type="Rhea" id="RHEA-COMP:9752"/>
        <dbReference type="Rhea" id="RHEA-COMP:10731"/>
        <dbReference type="ChEBI" id="CHEBI:15377"/>
        <dbReference type="ChEBI" id="CHEBI:17154"/>
        <dbReference type="ChEBI" id="CHEBI:29969"/>
        <dbReference type="ChEBI" id="CHEBI:57540"/>
        <dbReference type="ChEBI" id="CHEBI:61930"/>
        <dbReference type="ChEBI" id="CHEBI:83767"/>
        <dbReference type="EC" id="2.3.1.286"/>
    </reaction>
</comment>
<evidence type="ECO:0000256" key="4">
    <source>
        <dbReference type="ARBA" id="ARBA00023027"/>
    </source>
</evidence>
<feature type="domain" description="Deacetylase sirtuin-type" evidence="7">
    <location>
        <begin position="1"/>
        <end position="282"/>
    </location>
</feature>
<evidence type="ECO:0000256" key="5">
    <source>
        <dbReference type="HAMAP-Rule" id="MF_01967"/>
    </source>
</evidence>
<dbReference type="OrthoDB" id="9800582at2"/>
<feature type="binding site" evidence="5 6">
    <location>
        <position position="187"/>
    </location>
    <ligand>
        <name>Zn(2+)</name>
        <dbReference type="ChEBI" id="CHEBI:29105"/>
    </ligand>
</feature>
<protein>
    <recommendedName>
        <fullName evidence="5">NAD-dependent protein deacetylase</fullName>
        <ecNumber evidence="5">2.3.1.286</ecNumber>
    </recommendedName>
    <alternativeName>
        <fullName evidence="5">Regulatory protein SIR2 homolog</fullName>
    </alternativeName>
</protein>
<feature type="binding site" evidence="5 6">
    <location>
        <position position="136"/>
    </location>
    <ligand>
        <name>Zn(2+)</name>
        <dbReference type="ChEBI" id="CHEBI:29105"/>
    </ligand>
</feature>
<dbReference type="RefSeq" id="WP_129348162.1">
    <property type="nucleotide sequence ID" value="NZ_CP012670.1"/>
</dbReference>
<dbReference type="InterPro" id="IPR026587">
    <property type="entry name" value="Sirtuin_class_II"/>
</dbReference>
<dbReference type="HAMAP" id="MF_01967">
    <property type="entry name" value="Sirtuin_ClassII"/>
    <property type="match status" value="1"/>
</dbReference>
<dbReference type="PANTHER" id="PTHR11085:SF10">
    <property type="entry name" value="NAD-DEPENDENT PROTEIN DEACYLASE SIRTUIN-5, MITOCHONDRIAL-RELATED"/>
    <property type="match status" value="1"/>
</dbReference>
<comment type="similarity">
    <text evidence="5">Belongs to the sirtuin family. Class II subfamily.</text>
</comment>
<comment type="function">
    <text evidence="5">NAD-dependent protein deacetylase which modulates the activities of several enzymes which are inactive in their acetylated form.</text>
</comment>
<evidence type="ECO:0000256" key="6">
    <source>
        <dbReference type="PROSITE-ProRule" id="PRU00236"/>
    </source>
</evidence>
<sequence length="284" mass="30365">MLPSEAPAADRLDDLVTLVRGRRLVALTGAGCSTESGIPDYRGPETRRRARNPIQGREFSRSAEIRQRYWARAVLGWERFSRAEPNAAHRALARLERGGQLGGLITQNVDGLHHAAGSRRVIELHGTLSEVGCLACGAVEPRAAVQARLLARNPGWLRLAADLAPDGDADLPAEHVARFHAPPCLRCDGPLKPRVVFFGENVPRPVVDAAFALVDAADALLVVGSSLAVYSGYRFVLRAAERGIPVAMINLGSARGEELSALKIDAMAGHVLPRLAEALGCGDC</sequence>
<feature type="active site" description="Proton acceptor" evidence="5 6">
    <location>
        <position position="125"/>
    </location>
</feature>
<evidence type="ECO:0000256" key="1">
    <source>
        <dbReference type="ARBA" id="ARBA00022679"/>
    </source>
</evidence>
<keyword evidence="5" id="KW-0963">Cytoplasm</keyword>
<dbReference type="SUPFAM" id="SSF52467">
    <property type="entry name" value="DHS-like NAD/FAD-binding domain"/>
    <property type="match status" value="1"/>
</dbReference>
<dbReference type="GO" id="GO:0005737">
    <property type="term" value="C:cytoplasm"/>
    <property type="evidence" value="ECO:0007669"/>
    <property type="project" value="UniProtKB-SubCell"/>
</dbReference>
<dbReference type="GO" id="GO:0017136">
    <property type="term" value="F:histone deacetylase activity, NAD-dependent"/>
    <property type="evidence" value="ECO:0007669"/>
    <property type="project" value="TreeGrafter"/>
</dbReference>
<keyword evidence="1 5" id="KW-0808">Transferase</keyword>
<accession>A0A4P2Q1X5</accession>
<evidence type="ECO:0000313" key="9">
    <source>
        <dbReference type="Proteomes" id="UP000295781"/>
    </source>
</evidence>
<dbReference type="Proteomes" id="UP000295781">
    <property type="component" value="Chromosome"/>
</dbReference>
<comment type="caution">
    <text evidence="5">Lacks conserved residue(s) required for the propagation of feature annotation.</text>
</comment>
<feature type="binding site" evidence="5 6">
    <location>
        <position position="184"/>
    </location>
    <ligand>
        <name>Zn(2+)</name>
        <dbReference type="ChEBI" id="CHEBI:29105"/>
    </ligand>
</feature>
<dbReference type="InterPro" id="IPR026591">
    <property type="entry name" value="Sirtuin_cat_small_dom_sf"/>
</dbReference>
<evidence type="ECO:0000313" key="8">
    <source>
        <dbReference type="EMBL" id="AUX23101.1"/>
    </source>
</evidence>
<keyword evidence="2 5" id="KW-0479">Metal-binding</keyword>
<gene>
    <name evidence="5 8" type="primary">cobB</name>
    <name evidence="8" type="ORF">SOCEGT47_036200</name>
</gene>
<dbReference type="GO" id="GO:0070403">
    <property type="term" value="F:NAD+ binding"/>
    <property type="evidence" value="ECO:0007669"/>
    <property type="project" value="UniProtKB-UniRule"/>
</dbReference>
<evidence type="ECO:0000259" key="7">
    <source>
        <dbReference type="PROSITE" id="PS50305"/>
    </source>
</evidence>
<dbReference type="InterPro" id="IPR026590">
    <property type="entry name" value="Ssirtuin_cat_dom"/>
</dbReference>
<dbReference type="AlphaFoldDB" id="A0A4P2Q1X5"/>
<evidence type="ECO:0000256" key="2">
    <source>
        <dbReference type="ARBA" id="ARBA00022723"/>
    </source>
</evidence>
<dbReference type="EC" id="2.3.1.286" evidence="5"/>
<organism evidence="8 9">
    <name type="scientific">Sorangium cellulosum</name>
    <name type="common">Polyangium cellulosum</name>
    <dbReference type="NCBI Taxonomy" id="56"/>
    <lineage>
        <taxon>Bacteria</taxon>
        <taxon>Pseudomonadati</taxon>
        <taxon>Myxococcota</taxon>
        <taxon>Polyangia</taxon>
        <taxon>Polyangiales</taxon>
        <taxon>Polyangiaceae</taxon>
        <taxon>Sorangium</taxon>
    </lineage>
</organism>
<reference evidence="8 9" key="1">
    <citation type="submission" date="2015-09" db="EMBL/GenBank/DDBJ databases">
        <title>Sorangium comparison.</title>
        <authorList>
            <person name="Zaburannyi N."/>
            <person name="Bunk B."/>
            <person name="Overmann J."/>
            <person name="Mueller R."/>
        </authorList>
    </citation>
    <scope>NUCLEOTIDE SEQUENCE [LARGE SCALE GENOMIC DNA]</scope>
    <source>
        <strain evidence="8 9">So ceGT47</strain>
    </source>
</reference>
<keyword evidence="4 5" id="KW-0520">NAD</keyword>
<evidence type="ECO:0000256" key="3">
    <source>
        <dbReference type="ARBA" id="ARBA00022833"/>
    </source>
</evidence>
<dbReference type="EMBL" id="CP012670">
    <property type="protein sequence ID" value="AUX23101.1"/>
    <property type="molecule type" value="Genomic_DNA"/>
</dbReference>
<feature type="binding site" evidence="5">
    <location>
        <position position="268"/>
    </location>
    <ligand>
        <name>NAD(+)</name>
        <dbReference type="ChEBI" id="CHEBI:57540"/>
    </ligand>
</feature>
<dbReference type="Gene3D" id="3.30.1600.10">
    <property type="entry name" value="SIR2/SIRT2 'Small Domain"/>
    <property type="match status" value="1"/>
</dbReference>
<proteinExistence type="inferred from homology"/>
<dbReference type="Pfam" id="PF02146">
    <property type="entry name" value="SIR2"/>
    <property type="match status" value="1"/>
</dbReference>
<feature type="binding site" evidence="5">
    <location>
        <begin position="250"/>
        <end position="252"/>
    </location>
    <ligand>
        <name>NAD(+)</name>
        <dbReference type="ChEBI" id="CHEBI:57540"/>
    </ligand>
</feature>
<name>A0A4P2Q1X5_SORCE</name>
<dbReference type="InterPro" id="IPR003000">
    <property type="entry name" value="Sirtuin"/>
</dbReference>
<keyword evidence="3 5" id="KW-0862">Zinc</keyword>
<feature type="binding site" evidence="5 6">
    <location>
        <position position="133"/>
    </location>
    <ligand>
        <name>Zn(2+)</name>
        <dbReference type="ChEBI" id="CHEBI:29105"/>
    </ligand>
</feature>
<dbReference type="Gene3D" id="3.40.50.1220">
    <property type="entry name" value="TPP-binding domain"/>
    <property type="match status" value="1"/>
</dbReference>
<dbReference type="NCBIfam" id="NF003738">
    <property type="entry name" value="PRK05333.1"/>
    <property type="match status" value="1"/>
</dbReference>
<dbReference type="InterPro" id="IPR050134">
    <property type="entry name" value="NAD-dep_sirtuin_deacylases"/>
</dbReference>
<dbReference type="PROSITE" id="PS50305">
    <property type="entry name" value="SIRTUIN"/>
    <property type="match status" value="1"/>
</dbReference>
<feature type="binding site" evidence="5">
    <location>
        <begin position="224"/>
        <end position="226"/>
    </location>
    <ligand>
        <name>NAD(+)</name>
        <dbReference type="ChEBI" id="CHEBI:57540"/>
    </ligand>
</feature>